<evidence type="ECO:0000313" key="4">
    <source>
        <dbReference type="Proteomes" id="UP000595662"/>
    </source>
</evidence>
<evidence type="ECO:0000256" key="2">
    <source>
        <dbReference type="ARBA" id="ARBA00022963"/>
    </source>
</evidence>
<dbReference type="OMA" id="MPRINIA"/>
<organism evidence="3 4">
    <name type="scientific">Penicillium digitatum</name>
    <name type="common">Green mold</name>
    <dbReference type="NCBI Taxonomy" id="36651"/>
    <lineage>
        <taxon>Eukaryota</taxon>
        <taxon>Fungi</taxon>
        <taxon>Dikarya</taxon>
        <taxon>Ascomycota</taxon>
        <taxon>Pezizomycotina</taxon>
        <taxon>Eurotiomycetes</taxon>
        <taxon>Eurotiomycetidae</taxon>
        <taxon>Eurotiales</taxon>
        <taxon>Aspergillaceae</taxon>
        <taxon>Penicillium</taxon>
    </lineage>
</organism>
<dbReference type="EMBL" id="CP060779">
    <property type="protein sequence ID" value="QQK47564.1"/>
    <property type="molecule type" value="Genomic_DNA"/>
</dbReference>
<dbReference type="RefSeq" id="XP_014539099.1">
    <property type="nucleotide sequence ID" value="XM_014683613.1"/>
</dbReference>
<keyword evidence="2" id="KW-0443">Lipid metabolism</keyword>
<dbReference type="InterPro" id="IPR016035">
    <property type="entry name" value="Acyl_Trfase/lysoPLipase"/>
</dbReference>
<sequence length="225" mass="25028">MLGRLGMTVDECIRVYRTVGKRVLIHKKHAIIPVRSNGAFSAGVFEEAIKQTVREFCTNEECVNRRRNGLSTTCQHSDLPFRDQTCTKTVVLALTKVNVTARPTLFRTYDQSTSLNGCTIWQVARATSAATTFFKPMKLGRDEIEDIDAGLGYNNPCDKLIGEAKNAFPGRTNLQILSIGTGIWNVIEINDKRPSVIDAMQKMQKMAICEVNFANTFRSATTVSS</sequence>
<dbReference type="GO" id="GO:0016740">
    <property type="term" value="F:transferase activity"/>
    <property type="evidence" value="ECO:0007669"/>
    <property type="project" value="UniProtKB-KW"/>
</dbReference>
<gene>
    <name evidence="3" type="ORF">Pdw03_5199</name>
</gene>
<keyword evidence="2" id="KW-0442">Lipid degradation</keyword>
<evidence type="ECO:0000256" key="1">
    <source>
        <dbReference type="ARBA" id="ARBA00022801"/>
    </source>
</evidence>
<dbReference type="PANTHER" id="PTHR24185:SF1">
    <property type="entry name" value="CALCIUM-INDEPENDENT PHOSPHOLIPASE A2-GAMMA"/>
    <property type="match status" value="1"/>
</dbReference>
<keyword evidence="3" id="KW-0808">Transferase</keyword>
<dbReference type="AlphaFoldDB" id="A0A7T6XUC6"/>
<name>A0A7T6XUC6_PENDI</name>
<dbReference type="KEGG" id="pdp:PDIP_03500"/>
<keyword evidence="1 3" id="KW-0378">Hydrolase</keyword>
<evidence type="ECO:0000313" key="3">
    <source>
        <dbReference type="EMBL" id="QQK47564.1"/>
    </source>
</evidence>
<dbReference type="GO" id="GO:0019369">
    <property type="term" value="P:arachidonate metabolic process"/>
    <property type="evidence" value="ECO:0007669"/>
    <property type="project" value="TreeGrafter"/>
</dbReference>
<dbReference type="GO" id="GO:0016020">
    <property type="term" value="C:membrane"/>
    <property type="evidence" value="ECO:0007669"/>
    <property type="project" value="TreeGrafter"/>
</dbReference>
<dbReference type="GO" id="GO:0016042">
    <property type="term" value="P:lipid catabolic process"/>
    <property type="evidence" value="ECO:0007669"/>
    <property type="project" value="UniProtKB-KW"/>
</dbReference>
<dbReference type="SUPFAM" id="SSF52151">
    <property type="entry name" value="FabD/lysophospholipase-like"/>
    <property type="match status" value="1"/>
</dbReference>
<dbReference type="GeneID" id="26228673"/>
<accession>A0A7T6XUC6</accession>
<dbReference type="GO" id="GO:0047499">
    <property type="term" value="F:calcium-independent phospholipase A2 activity"/>
    <property type="evidence" value="ECO:0007669"/>
    <property type="project" value="TreeGrafter"/>
</dbReference>
<protein>
    <submittedName>
        <fullName evidence="3">Acyl transferase/acyl hydrolase/lysophospholipase</fullName>
    </submittedName>
</protein>
<dbReference type="Gene3D" id="3.40.1090.10">
    <property type="entry name" value="Cytosolic phospholipase A2 catalytic domain"/>
    <property type="match status" value="1"/>
</dbReference>
<dbReference type="VEuPathDB" id="FungiDB:PDIP_03500"/>
<dbReference type="Proteomes" id="UP000595662">
    <property type="component" value="Chromosome 6"/>
</dbReference>
<proteinExistence type="predicted"/>
<reference evidence="3 4" key="1">
    <citation type="submission" date="2020-08" db="EMBL/GenBank/DDBJ databases">
        <title>The completed genome sequence of the pathogenic ascomycete fungus Penicillium digitatum.</title>
        <authorList>
            <person name="Wang M."/>
        </authorList>
    </citation>
    <scope>NUCLEOTIDE SEQUENCE [LARGE SCALE GENOMIC DNA]</scope>
    <source>
        <strain evidence="3 4">PdW03</strain>
    </source>
</reference>
<dbReference type="PANTHER" id="PTHR24185">
    <property type="entry name" value="CALCIUM-INDEPENDENT PHOSPHOLIPASE A2-GAMMA"/>
    <property type="match status" value="1"/>
</dbReference>